<feature type="compositionally biased region" description="Basic and acidic residues" evidence="1">
    <location>
        <begin position="30"/>
        <end position="42"/>
    </location>
</feature>
<protein>
    <submittedName>
        <fullName evidence="2">Uncharacterized protein</fullName>
    </submittedName>
</protein>
<feature type="region of interest" description="Disordered" evidence="1">
    <location>
        <begin position="1"/>
        <end position="105"/>
    </location>
</feature>
<evidence type="ECO:0000313" key="3">
    <source>
        <dbReference type="Proteomes" id="UP001419268"/>
    </source>
</evidence>
<dbReference type="Proteomes" id="UP001419268">
    <property type="component" value="Unassembled WGS sequence"/>
</dbReference>
<gene>
    <name evidence="2" type="ORF">Scep_026201</name>
</gene>
<evidence type="ECO:0000256" key="1">
    <source>
        <dbReference type="SAM" id="MobiDB-lite"/>
    </source>
</evidence>
<accession>A0AAP0EMW7</accession>
<evidence type="ECO:0000313" key="2">
    <source>
        <dbReference type="EMBL" id="KAK9094732.1"/>
    </source>
</evidence>
<feature type="compositionally biased region" description="Basic and acidic residues" evidence="1">
    <location>
        <begin position="90"/>
        <end position="105"/>
    </location>
</feature>
<name>A0AAP0EMW7_9MAGN</name>
<feature type="compositionally biased region" description="Polar residues" evidence="1">
    <location>
        <begin position="1"/>
        <end position="20"/>
    </location>
</feature>
<proteinExistence type="predicted"/>
<feature type="compositionally biased region" description="Basic and acidic residues" evidence="1">
    <location>
        <begin position="157"/>
        <end position="166"/>
    </location>
</feature>
<organism evidence="2 3">
    <name type="scientific">Stephania cephalantha</name>
    <dbReference type="NCBI Taxonomy" id="152367"/>
    <lineage>
        <taxon>Eukaryota</taxon>
        <taxon>Viridiplantae</taxon>
        <taxon>Streptophyta</taxon>
        <taxon>Embryophyta</taxon>
        <taxon>Tracheophyta</taxon>
        <taxon>Spermatophyta</taxon>
        <taxon>Magnoliopsida</taxon>
        <taxon>Ranunculales</taxon>
        <taxon>Menispermaceae</taxon>
        <taxon>Menispermoideae</taxon>
        <taxon>Cissampelideae</taxon>
        <taxon>Stephania</taxon>
    </lineage>
</organism>
<feature type="region of interest" description="Disordered" evidence="1">
    <location>
        <begin position="145"/>
        <end position="166"/>
    </location>
</feature>
<reference evidence="2 3" key="1">
    <citation type="submission" date="2024-01" db="EMBL/GenBank/DDBJ databases">
        <title>Genome assemblies of Stephania.</title>
        <authorList>
            <person name="Yang L."/>
        </authorList>
    </citation>
    <scope>NUCLEOTIDE SEQUENCE [LARGE SCALE GENOMIC DNA]</scope>
    <source>
        <strain evidence="2">JXDWG</strain>
        <tissue evidence="2">Leaf</tissue>
    </source>
</reference>
<sequence>MRFISSQNLEGKQNDQQAMENSCGFGEGVEQGKDVHQLDLDGWRGGGCGDDSDQGRSGEGESTQRTAIQPEIRTEEWRRRDRGSQCGGEVRAKTESDDGGVRRSAAEAVSAADSAGGLAWRLRKQIGGSGGGGSSVAMAVARLGRSRGGGRAAESASEARGRAGEP</sequence>
<keyword evidence="3" id="KW-1185">Reference proteome</keyword>
<dbReference type="AlphaFoldDB" id="A0AAP0EMW7"/>
<feature type="compositionally biased region" description="Basic and acidic residues" evidence="1">
    <location>
        <begin position="72"/>
        <end position="83"/>
    </location>
</feature>
<comment type="caution">
    <text evidence="2">The sequence shown here is derived from an EMBL/GenBank/DDBJ whole genome shotgun (WGS) entry which is preliminary data.</text>
</comment>
<dbReference type="EMBL" id="JBBNAG010000011">
    <property type="protein sequence ID" value="KAK9094732.1"/>
    <property type="molecule type" value="Genomic_DNA"/>
</dbReference>